<gene>
    <name evidence="2" type="ORF">ASZ90_012135</name>
</gene>
<evidence type="ECO:0000313" key="2">
    <source>
        <dbReference type="EMBL" id="KUG18164.1"/>
    </source>
</evidence>
<comment type="caution">
    <text evidence="2">The sequence shown here is derived from an EMBL/GenBank/DDBJ whole genome shotgun (WGS) entry which is preliminary data.</text>
</comment>
<name>A0A0W8FB88_9ZZZZ</name>
<dbReference type="AlphaFoldDB" id="A0A0W8FB88"/>
<accession>A0A0W8FB88</accession>
<sequence>MRTSYALLLRLIHDPGYDLSKASIEYLDRGASGDISLVKGEDIISLESGIMEIRSDLKTKFIPIHRIRRISYQGEPLWEKRDAENFGAKEKTAKANADLLTQ</sequence>
<feature type="domain" description="MJ1316 RNA cyclic group end recognition" evidence="1">
    <location>
        <begin position="1"/>
        <end position="80"/>
    </location>
</feature>
<dbReference type="Pfam" id="PF04457">
    <property type="entry name" value="MJ1316"/>
    <property type="match status" value="1"/>
</dbReference>
<dbReference type="EMBL" id="LNQE01001396">
    <property type="protein sequence ID" value="KUG18164.1"/>
    <property type="molecule type" value="Genomic_DNA"/>
</dbReference>
<evidence type="ECO:0000259" key="1">
    <source>
        <dbReference type="Pfam" id="PF04457"/>
    </source>
</evidence>
<proteinExistence type="predicted"/>
<organism evidence="2">
    <name type="scientific">hydrocarbon metagenome</name>
    <dbReference type="NCBI Taxonomy" id="938273"/>
    <lineage>
        <taxon>unclassified sequences</taxon>
        <taxon>metagenomes</taxon>
        <taxon>ecological metagenomes</taxon>
    </lineage>
</organism>
<protein>
    <recommendedName>
        <fullName evidence="1">MJ1316 RNA cyclic group end recognition domain-containing protein</fullName>
    </recommendedName>
</protein>
<reference evidence="2" key="1">
    <citation type="journal article" date="2015" name="Proc. Natl. Acad. Sci. U.S.A.">
        <title>Networks of energetic and metabolic interactions define dynamics in microbial communities.</title>
        <authorList>
            <person name="Embree M."/>
            <person name="Liu J.K."/>
            <person name="Al-Bassam M.M."/>
            <person name="Zengler K."/>
        </authorList>
    </citation>
    <scope>NUCLEOTIDE SEQUENCE</scope>
</reference>
<dbReference type="InterPro" id="IPR040459">
    <property type="entry name" value="MJ1316"/>
</dbReference>